<dbReference type="GO" id="GO:0005694">
    <property type="term" value="C:chromosome"/>
    <property type="evidence" value="ECO:0007669"/>
    <property type="project" value="UniProtKB-SubCell"/>
</dbReference>
<gene>
    <name evidence="6" type="ORF">ACOC_LOCUS1413</name>
</gene>
<evidence type="ECO:0000256" key="1">
    <source>
        <dbReference type="ARBA" id="ARBA00004123"/>
    </source>
</evidence>
<evidence type="ECO:0000256" key="3">
    <source>
        <dbReference type="ARBA" id="ARBA00010803"/>
    </source>
</evidence>
<accession>A0A0R3PC95</accession>
<dbReference type="AlphaFoldDB" id="A0A0R3PC95"/>
<dbReference type="EMBL" id="UYYA01000210">
    <property type="protein sequence ID" value="VDM52998.1"/>
    <property type="molecule type" value="Genomic_DNA"/>
</dbReference>
<comment type="similarity">
    <text evidence="3">Belongs to the HPF1 family.</text>
</comment>
<dbReference type="GO" id="GO:0042393">
    <property type="term" value="F:histone binding"/>
    <property type="evidence" value="ECO:0007669"/>
    <property type="project" value="InterPro"/>
</dbReference>
<dbReference type="PANTHER" id="PTHR13386">
    <property type="entry name" value="HISTONE PARYLATION FACTOR 1"/>
    <property type="match status" value="1"/>
</dbReference>
<evidence type="ECO:0000313" key="8">
    <source>
        <dbReference type="WBParaSite" id="ACOC_0000141201-mRNA-1"/>
    </source>
</evidence>
<comment type="subcellular location">
    <subcellularLocation>
        <location evidence="2">Chromosome</location>
    </subcellularLocation>
    <subcellularLocation>
        <location evidence="1">Nucleus</location>
    </subcellularLocation>
</comment>
<keyword evidence="5" id="KW-0539">Nucleus</keyword>
<evidence type="ECO:0000256" key="2">
    <source>
        <dbReference type="ARBA" id="ARBA00004286"/>
    </source>
</evidence>
<reference evidence="6 7" key="2">
    <citation type="submission" date="2018-11" db="EMBL/GenBank/DDBJ databases">
        <authorList>
            <consortium name="Pathogen Informatics"/>
        </authorList>
    </citation>
    <scope>NUCLEOTIDE SEQUENCE [LARGE SCALE GENOMIC DNA]</scope>
    <source>
        <strain evidence="6 7">Costa Rica</strain>
    </source>
</reference>
<keyword evidence="4" id="KW-0158">Chromosome</keyword>
<organism evidence="8">
    <name type="scientific">Angiostrongylus costaricensis</name>
    <name type="common">Nematode worm</name>
    <dbReference type="NCBI Taxonomy" id="334426"/>
    <lineage>
        <taxon>Eukaryota</taxon>
        <taxon>Metazoa</taxon>
        <taxon>Ecdysozoa</taxon>
        <taxon>Nematoda</taxon>
        <taxon>Chromadorea</taxon>
        <taxon>Rhabditida</taxon>
        <taxon>Rhabditina</taxon>
        <taxon>Rhabditomorpha</taxon>
        <taxon>Strongyloidea</taxon>
        <taxon>Metastrongylidae</taxon>
        <taxon>Angiostrongylus</taxon>
    </lineage>
</organism>
<dbReference type="GO" id="GO:0072572">
    <property type="term" value="F:poly-ADP-D-ribose binding"/>
    <property type="evidence" value="ECO:0007669"/>
    <property type="project" value="TreeGrafter"/>
</dbReference>
<name>A0A0R3PC95_ANGCS</name>
<dbReference type="PANTHER" id="PTHR13386:SF1">
    <property type="entry name" value="HISTONE PARYLATION FACTOR 1"/>
    <property type="match status" value="1"/>
</dbReference>
<evidence type="ECO:0000256" key="4">
    <source>
        <dbReference type="ARBA" id="ARBA00022454"/>
    </source>
</evidence>
<dbReference type="OrthoDB" id="416496at2759"/>
<dbReference type="InterPro" id="IPR019361">
    <property type="entry name" value="HPF1"/>
</dbReference>
<dbReference type="GO" id="GO:0005634">
    <property type="term" value="C:nucleus"/>
    <property type="evidence" value="ECO:0007669"/>
    <property type="project" value="UniProtKB-SubCell"/>
</dbReference>
<keyword evidence="7" id="KW-1185">Reference proteome</keyword>
<proteinExistence type="inferred from homology"/>
<evidence type="ECO:0000256" key="5">
    <source>
        <dbReference type="ARBA" id="ARBA00023242"/>
    </source>
</evidence>
<dbReference type="Pfam" id="PF10228">
    <property type="entry name" value="HPF1"/>
    <property type="match status" value="1"/>
</dbReference>
<evidence type="ECO:0000313" key="6">
    <source>
        <dbReference type="EMBL" id="VDM52998.1"/>
    </source>
</evidence>
<evidence type="ECO:0000313" key="7">
    <source>
        <dbReference type="Proteomes" id="UP000267027"/>
    </source>
</evidence>
<reference evidence="8" key="1">
    <citation type="submission" date="2017-02" db="UniProtKB">
        <authorList>
            <consortium name="WormBaseParasite"/>
        </authorList>
    </citation>
    <scope>IDENTIFICATION</scope>
</reference>
<dbReference type="Proteomes" id="UP000267027">
    <property type="component" value="Unassembled WGS sequence"/>
</dbReference>
<sequence length="84" mass="10019">MRHVFDFIKHRLEMANDECDFGMGLELGYWLFLANHDSLDKLAYRILSTAYTLLKRDEYKRILDLQMSPGVRRRKELKATPKNN</sequence>
<protein>
    <submittedName>
        <fullName evidence="8">TfoX_C domain-containing protein</fullName>
    </submittedName>
</protein>
<dbReference type="WBParaSite" id="ACOC_0000141201-mRNA-1">
    <property type="protein sequence ID" value="ACOC_0000141201-mRNA-1"/>
    <property type="gene ID" value="ACOC_0000141201"/>
</dbReference>
<dbReference type="STRING" id="334426.A0A0R3PC95"/>
<dbReference type="GO" id="GO:0006974">
    <property type="term" value="P:DNA damage response"/>
    <property type="evidence" value="ECO:0007669"/>
    <property type="project" value="InterPro"/>
</dbReference>